<keyword evidence="3" id="KW-1185">Reference proteome</keyword>
<feature type="compositionally biased region" description="Basic and acidic residues" evidence="1">
    <location>
        <begin position="452"/>
        <end position="474"/>
    </location>
</feature>
<dbReference type="EnsemblMetazoa" id="ADIR004937-RA">
    <property type="protein sequence ID" value="ADIR004937-PA"/>
    <property type="gene ID" value="ADIR004937"/>
</dbReference>
<name>A0A182NBA9_9DIPT</name>
<feature type="compositionally biased region" description="Basic and acidic residues" evidence="1">
    <location>
        <begin position="165"/>
        <end position="177"/>
    </location>
</feature>
<organism evidence="2 3">
    <name type="scientific">Anopheles dirus</name>
    <dbReference type="NCBI Taxonomy" id="7168"/>
    <lineage>
        <taxon>Eukaryota</taxon>
        <taxon>Metazoa</taxon>
        <taxon>Ecdysozoa</taxon>
        <taxon>Arthropoda</taxon>
        <taxon>Hexapoda</taxon>
        <taxon>Insecta</taxon>
        <taxon>Pterygota</taxon>
        <taxon>Neoptera</taxon>
        <taxon>Endopterygota</taxon>
        <taxon>Diptera</taxon>
        <taxon>Nematocera</taxon>
        <taxon>Culicoidea</taxon>
        <taxon>Culicidae</taxon>
        <taxon>Anophelinae</taxon>
        <taxon>Anopheles</taxon>
    </lineage>
</organism>
<reference evidence="3" key="1">
    <citation type="submission" date="2013-03" db="EMBL/GenBank/DDBJ databases">
        <title>The Genome Sequence of Anopheles dirus WRAIR2.</title>
        <authorList>
            <consortium name="The Broad Institute Genomics Platform"/>
            <person name="Neafsey D.E."/>
            <person name="Walton C."/>
            <person name="Walker B."/>
            <person name="Young S.K."/>
            <person name="Zeng Q."/>
            <person name="Gargeya S."/>
            <person name="Fitzgerald M."/>
            <person name="Haas B."/>
            <person name="Abouelleil A."/>
            <person name="Allen A.W."/>
            <person name="Alvarado L."/>
            <person name="Arachchi H.M."/>
            <person name="Berlin A.M."/>
            <person name="Chapman S.B."/>
            <person name="Gainer-Dewar J."/>
            <person name="Goldberg J."/>
            <person name="Griggs A."/>
            <person name="Gujja S."/>
            <person name="Hansen M."/>
            <person name="Howarth C."/>
            <person name="Imamovic A."/>
            <person name="Ireland A."/>
            <person name="Larimer J."/>
            <person name="McCowan C."/>
            <person name="Murphy C."/>
            <person name="Pearson M."/>
            <person name="Poon T.W."/>
            <person name="Priest M."/>
            <person name="Roberts A."/>
            <person name="Saif S."/>
            <person name="Shea T."/>
            <person name="Sisk P."/>
            <person name="Sykes S."/>
            <person name="Wortman J."/>
            <person name="Nusbaum C."/>
            <person name="Birren B."/>
        </authorList>
    </citation>
    <scope>NUCLEOTIDE SEQUENCE [LARGE SCALE GENOMIC DNA]</scope>
    <source>
        <strain evidence="3">WRAIR2</strain>
    </source>
</reference>
<evidence type="ECO:0000256" key="1">
    <source>
        <dbReference type="SAM" id="MobiDB-lite"/>
    </source>
</evidence>
<feature type="region of interest" description="Disordered" evidence="1">
    <location>
        <begin position="446"/>
        <end position="474"/>
    </location>
</feature>
<evidence type="ECO:0000313" key="2">
    <source>
        <dbReference type="EnsemblMetazoa" id="ADIR004937-PA"/>
    </source>
</evidence>
<feature type="region of interest" description="Disordered" evidence="1">
    <location>
        <begin position="54"/>
        <end position="78"/>
    </location>
</feature>
<feature type="region of interest" description="Disordered" evidence="1">
    <location>
        <begin position="573"/>
        <end position="597"/>
    </location>
</feature>
<sequence>MDSNKNEECCYTNGSRPAVIGVDCVGTKTVSAAKYQNQFNNNNLIEQENLMPPVHDRVSGLGQDDNPSPQPNGLPLGELPAKDKVLAENGSIRHISTIFLQSASSPVSAGSDAPTPERLPDCFIPNGTTSFNPLTNGPTVTAGHLRPASSTSSKDIAANGTEQPEEARAERDPRNDDNGSDCPPPIAIVAAGTAASDEENEFSDNNSLGNLSYGSEENGLIEELILLPNNAFSDDDNASTSDDCIYAYRGGEPGGAAGQLLDLQGDLPPDDETDFLEMDFDPEPSSEMENFNRQQDFLLALDDDKFGGGHEEQEAHNGSPRSPALAVRVSPTVPPQHESERQASEAVAGLRQVPEMGERREVPCTNPAAVELRSSAPHDSRQPANDVEDDGSRRRSAQNHTGAIPKSLPISTAGPSGRSGEGLSNSKNLRLELDVPDGHGYARQYQSYDSYKPAEEFSASKRPKGPDQEEPEETHCLDCAEQEFLMQTKQDPTRPRLCKVCRANGGRLVPSAVVNGRGFYSRDNHLGAEEFHTAAAAIRKRDEPFRQVDEDALLDLRAEQIVFETLHKINTLKEMPPESSRATDQQRRREGKPNVPLNVPVAEEEVEDDVESGPLYHRKVPPEVPEQSVVIYTINCEKQTIMEAMMEIGITPNVDVLRQYFSDQYDVDTTKMTIPQYLLHMSKRDCNYKKLIDAIKSCCDPDALLEFQYFPLDPFSDTPETVPISSCEIAKRWTANTNLRQIIHFKHKHFHTLNVLGKIVNILRQPSRGRHTNHTISIPRYYKSGCIRIRRIG</sequence>
<evidence type="ECO:0000313" key="3">
    <source>
        <dbReference type="Proteomes" id="UP000075884"/>
    </source>
</evidence>
<feature type="compositionally biased region" description="Basic and acidic residues" evidence="1">
    <location>
        <begin position="302"/>
        <end position="315"/>
    </location>
</feature>
<dbReference type="AlphaFoldDB" id="A0A182NBA9"/>
<dbReference type="STRING" id="7168.A0A182NBA9"/>
<reference evidence="2" key="2">
    <citation type="submission" date="2020-05" db="UniProtKB">
        <authorList>
            <consortium name="EnsemblMetazoa"/>
        </authorList>
    </citation>
    <scope>IDENTIFICATION</scope>
    <source>
        <strain evidence="2">WRAIR2</strain>
    </source>
</reference>
<proteinExistence type="predicted"/>
<protein>
    <submittedName>
        <fullName evidence="2">Uncharacterized protein</fullName>
    </submittedName>
</protein>
<feature type="region of interest" description="Disordered" evidence="1">
    <location>
        <begin position="103"/>
        <end position="187"/>
    </location>
</feature>
<dbReference type="VEuPathDB" id="VectorBase:ADIR004937"/>
<feature type="compositionally biased region" description="Polar residues" evidence="1">
    <location>
        <begin position="126"/>
        <end position="139"/>
    </location>
</feature>
<feature type="region of interest" description="Disordered" evidence="1">
    <location>
        <begin position="293"/>
        <end position="426"/>
    </location>
</feature>
<accession>A0A182NBA9</accession>
<dbReference type="Proteomes" id="UP000075884">
    <property type="component" value="Unassembled WGS sequence"/>
</dbReference>